<dbReference type="AlphaFoldDB" id="V9Z7W3"/>
<gene>
    <name evidence="1" type="ORF">pFRL6_121c</name>
</gene>
<accession>V9Z7W3</accession>
<proteinExistence type="predicted"/>
<dbReference type="RefSeq" id="WP_024127472.1">
    <property type="nucleotide sequence ID" value="NC_023286.1"/>
</dbReference>
<protein>
    <submittedName>
        <fullName evidence="1">Uncharacterized protein</fullName>
    </submittedName>
</protein>
<name>V9Z7W3_9ACTN</name>
<geneLocation type="plasmid" evidence="1">
    <name>pFRL6</name>
</geneLocation>
<organism evidence="1">
    <name type="scientific">Streptomyces sp. F12</name>
    <dbReference type="NCBI Taxonomy" id="1436084"/>
    <lineage>
        <taxon>Bacteria</taxon>
        <taxon>Bacillati</taxon>
        <taxon>Actinomycetota</taxon>
        <taxon>Actinomycetes</taxon>
        <taxon>Kitasatosporales</taxon>
        <taxon>Streptomycetaceae</taxon>
        <taxon>Streptomyces</taxon>
    </lineage>
</organism>
<keyword evidence="1" id="KW-0614">Plasmid</keyword>
<reference evidence="1" key="1">
    <citation type="submission" date="2013-09" db="EMBL/GenBank/DDBJ databases">
        <title>Complete nucleotide sequence of Streptomyces linear plasmid pFRL6.</title>
        <authorList>
            <person name="Chen Z."/>
            <person name="Fang P."/>
            <person name="Qin Z."/>
        </authorList>
    </citation>
    <scope>NUCLEOTIDE SEQUENCE</scope>
    <source>
        <plasmid evidence="1">pFRL6</plasmid>
    </source>
</reference>
<evidence type="ECO:0000313" key="1">
    <source>
        <dbReference type="EMBL" id="AHE40208.1"/>
    </source>
</evidence>
<sequence length="237" mass="25902">MPHTLIDPGPIYTLLDSYRALADRHKAALDPYLDADGDVAVDREAEYDEQELAIARETQQWLEQAMSTLTELVRLPSNQKVTVLGQDGQRFPLITGTLDGNARAAFRNGQCHALARALSDATGWPMAVLISDYCGTDPDMCSAEELSDGVCACQLAHLVVVHPNGVHIDITGAHLPGSVPDYEDQEAIAVDERLWSHLLRSPYWRRPALDVARTFVGPLLKSLPPALRPLTATEDAA</sequence>
<dbReference type="EMBL" id="KF602051">
    <property type="protein sequence ID" value="AHE40208.1"/>
    <property type="molecule type" value="Genomic_DNA"/>
</dbReference>